<accession>A0AAP2GQ75</accession>
<dbReference type="PROSITE" id="PS51257">
    <property type="entry name" value="PROKAR_LIPOPROTEIN"/>
    <property type="match status" value="1"/>
</dbReference>
<reference evidence="3 4" key="1">
    <citation type="submission" date="2021-05" db="EMBL/GenBank/DDBJ databases">
        <title>A Polyphasic approach of four new species of the genus Ohtaekwangia: Ohtaekwangia histidinii sp. nov., Ohtaekwangia cretensis sp. nov., Ohtaekwangia indiensis sp. nov., Ohtaekwangia reichenbachii sp. nov. from diverse environment.</title>
        <authorList>
            <person name="Octaviana S."/>
        </authorList>
    </citation>
    <scope>NUCLEOTIDE SEQUENCE [LARGE SCALE GENOMIC DNA]</scope>
    <source>
        <strain evidence="3 4">PWU4</strain>
    </source>
</reference>
<feature type="chain" id="PRO_5042922208" evidence="1">
    <location>
        <begin position="22"/>
        <end position="239"/>
    </location>
</feature>
<evidence type="ECO:0000256" key="1">
    <source>
        <dbReference type="SAM" id="SignalP"/>
    </source>
</evidence>
<dbReference type="AlphaFoldDB" id="A0AAP2GQ75"/>
<protein>
    <submittedName>
        <fullName evidence="3">DUF2807 domain-containing protein</fullName>
    </submittedName>
</protein>
<proteinExistence type="predicted"/>
<evidence type="ECO:0000259" key="2">
    <source>
        <dbReference type="Pfam" id="PF10988"/>
    </source>
</evidence>
<keyword evidence="4" id="KW-1185">Reference proteome</keyword>
<comment type="caution">
    <text evidence="3">The sequence shown here is derived from an EMBL/GenBank/DDBJ whole genome shotgun (WGS) entry which is preliminary data.</text>
</comment>
<sequence length="239" mass="25994">MTPTINRLFTYALMLMSAAVASSCFQSEDPGPIQEIEKEYSLTDFDRLEMGDAFNIDVEQGNYFEISVRGDRRNLDDLIVRKEGSTLVIRYEDNRKRRHDTHVNITMPVIASANFSGASDSRVSGFHDLEAFDFYLSGASVSQLDLNATKLNVVLSGASYLNLRGIGENLRAELSGASVLKGYYFPVTDADIRASGASDGHVTVSNSLKATASGASVILYRGNPTVIADVSGSSSVRRD</sequence>
<feature type="domain" description="Putative auto-transporter adhesin head GIN" evidence="2">
    <location>
        <begin position="44"/>
        <end position="224"/>
    </location>
</feature>
<keyword evidence="1" id="KW-0732">Signal</keyword>
<feature type="signal peptide" evidence="1">
    <location>
        <begin position="1"/>
        <end position="21"/>
    </location>
</feature>
<organism evidence="3 4">
    <name type="scientific">Chryseosolibacter histidini</name>
    <dbReference type="NCBI Taxonomy" id="2782349"/>
    <lineage>
        <taxon>Bacteria</taxon>
        <taxon>Pseudomonadati</taxon>
        <taxon>Bacteroidota</taxon>
        <taxon>Cytophagia</taxon>
        <taxon>Cytophagales</taxon>
        <taxon>Chryseotaleaceae</taxon>
        <taxon>Chryseosolibacter</taxon>
    </lineage>
</organism>
<gene>
    <name evidence="3" type="ORF">KK083_15070</name>
</gene>
<dbReference type="Proteomes" id="UP001319200">
    <property type="component" value="Unassembled WGS sequence"/>
</dbReference>
<dbReference type="InterPro" id="IPR021255">
    <property type="entry name" value="DUF2807"/>
</dbReference>
<name>A0AAP2GQ75_9BACT</name>
<evidence type="ECO:0000313" key="3">
    <source>
        <dbReference type="EMBL" id="MBT1698212.1"/>
    </source>
</evidence>
<evidence type="ECO:0000313" key="4">
    <source>
        <dbReference type="Proteomes" id="UP001319200"/>
    </source>
</evidence>
<dbReference type="Gene3D" id="2.160.20.120">
    <property type="match status" value="1"/>
</dbReference>
<dbReference type="EMBL" id="JAHESF010000013">
    <property type="protein sequence ID" value="MBT1698212.1"/>
    <property type="molecule type" value="Genomic_DNA"/>
</dbReference>
<dbReference type="RefSeq" id="WP_254164146.1">
    <property type="nucleotide sequence ID" value="NZ_JAHESF010000013.1"/>
</dbReference>
<dbReference type="Pfam" id="PF10988">
    <property type="entry name" value="DUF2807"/>
    <property type="match status" value="1"/>
</dbReference>